<sequence length="342" mass="38823">MADSRNRDYDPSIRNRNDDPPIRNRNDDPPLRNRNDDGPIRNRNDDPTLRNRNDDPPIRNRNDDPPIRNRNDDPPIRNRNDDPPLRNRNDDGPIRNRNDDPPIRTLAFSEIEKEVADCQKRVQIPSKCGILWEMNQLCWIAKAKHWQRKFSPQTKGEILEEMTEAVEWCKKKKERAREEKESKEASVEAERGRAGSSGGLRLIARKDVEAPPDAQGREGSSRGLRLIARKDVEAPPDAQTDAAAGAKTADPKADSDSEQTWTFTPRYHVPPQSEQQGLAEQQVGLPPTDTPPTIMMYPPPGFLPTFYPSTGSFYPNTTGGATVDPFWRRSSRCDVVDQRSTS</sequence>
<accession>A0A0G4GTT3</accession>
<evidence type="ECO:0000256" key="1">
    <source>
        <dbReference type="SAM" id="MobiDB-lite"/>
    </source>
</evidence>
<name>A0A0G4GTT3_9ALVE</name>
<gene>
    <name evidence="2" type="ORF">Cvel_5196</name>
</gene>
<evidence type="ECO:0000313" key="2">
    <source>
        <dbReference type="EMBL" id="CEM34165.1"/>
    </source>
</evidence>
<proteinExistence type="predicted"/>
<dbReference type="AlphaFoldDB" id="A0A0G4GTT3"/>
<organism evidence="2">
    <name type="scientific">Chromera velia CCMP2878</name>
    <dbReference type="NCBI Taxonomy" id="1169474"/>
    <lineage>
        <taxon>Eukaryota</taxon>
        <taxon>Sar</taxon>
        <taxon>Alveolata</taxon>
        <taxon>Colpodellida</taxon>
        <taxon>Chromeraceae</taxon>
        <taxon>Chromera</taxon>
    </lineage>
</organism>
<feature type="compositionally biased region" description="Low complexity" evidence="1">
    <location>
        <begin position="235"/>
        <end position="248"/>
    </location>
</feature>
<reference evidence="2" key="1">
    <citation type="submission" date="2014-11" db="EMBL/GenBank/DDBJ databases">
        <authorList>
            <person name="Otto D Thomas"/>
            <person name="Naeem Raeece"/>
        </authorList>
    </citation>
    <scope>NUCLEOTIDE SEQUENCE</scope>
</reference>
<feature type="region of interest" description="Disordered" evidence="1">
    <location>
        <begin position="1"/>
        <end position="102"/>
    </location>
</feature>
<feature type="compositionally biased region" description="Basic and acidic residues" evidence="1">
    <location>
        <begin position="204"/>
        <end position="220"/>
    </location>
</feature>
<protein>
    <submittedName>
        <fullName evidence="2">Uncharacterized protein</fullName>
    </submittedName>
</protein>
<dbReference type="EMBL" id="CDMZ01001546">
    <property type="protein sequence ID" value="CEM34165.1"/>
    <property type="molecule type" value="Genomic_DNA"/>
</dbReference>
<feature type="region of interest" description="Disordered" evidence="1">
    <location>
        <begin position="173"/>
        <end position="297"/>
    </location>
</feature>
<feature type="compositionally biased region" description="Basic and acidic residues" evidence="1">
    <location>
        <begin position="175"/>
        <end position="193"/>
    </location>
</feature>
<dbReference type="VEuPathDB" id="CryptoDB:Cvel_5196"/>